<dbReference type="Proteomes" id="UP000054018">
    <property type="component" value="Unassembled WGS sequence"/>
</dbReference>
<organism evidence="1 2">
    <name type="scientific">Pisolithus microcarpus 441</name>
    <dbReference type="NCBI Taxonomy" id="765257"/>
    <lineage>
        <taxon>Eukaryota</taxon>
        <taxon>Fungi</taxon>
        <taxon>Dikarya</taxon>
        <taxon>Basidiomycota</taxon>
        <taxon>Agaricomycotina</taxon>
        <taxon>Agaricomycetes</taxon>
        <taxon>Agaricomycetidae</taxon>
        <taxon>Boletales</taxon>
        <taxon>Sclerodermatineae</taxon>
        <taxon>Pisolithaceae</taxon>
        <taxon>Pisolithus</taxon>
    </lineage>
</organism>
<sequence>EGYNPVSKEPQDNSTYRNLDVASVIVISNGHSKIAIIISCTSVAISPIFQFHSTAVMNFISTDAVFCCYPNLTLQLLILVN</sequence>
<dbReference type="AlphaFoldDB" id="A0A0C9YGQ4"/>
<dbReference type="OrthoDB" id="3183574at2759"/>
<protein>
    <submittedName>
        <fullName evidence="1">Unplaced genomic scaffold scaffold_36, whole genome shotgun sequence</fullName>
    </submittedName>
</protein>
<dbReference type="EMBL" id="KN833720">
    <property type="protein sequence ID" value="KIK24115.1"/>
    <property type="molecule type" value="Genomic_DNA"/>
</dbReference>
<accession>A0A0C9YGQ4</accession>
<evidence type="ECO:0000313" key="2">
    <source>
        <dbReference type="Proteomes" id="UP000054018"/>
    </source>
</evidence>
<gene>
    <name evidence="1" type="ORF">PISMIDRAFT_68350</name>
</gene>
<reference evidence="2" key="2">
    <citation type="submission" date="2015-01" db="EMBL/GenBank/DDBJ databases">
        <title>Evolutionary Origins and Diversification of the Mycorrhizal Mutualists.</title>
        <authorList>
            <consortium name="DOE Joint Genome Institute"/>
            <consortium name="Mycorrhizal Genomics Consortium"/>
            <person name="Kohler A."/>
            <person name="Kuo A."/>
            <person name="Nagy L.G."/>
            <person name="Floudas D."/>
            <person name="Copeland A."/>
            <person name="Barry K.W."/>
            <person name="Cichocki N."/>
            <person name="Veneault-Fourrey C."/>
            <person name="LaButti K."/>
            <person name="Lindquist E.A."/>
            <person name="Lipzen A."/>
            <person name="Lundell T."/>
            <person name="Morin E."/>
            <person name="Murat C."/>
            <person name="Riley R."/>
            <person name="Ohm R."/>
            <person name="Sun H."/>
            <person name="Tunlid A."/>
            <person name="Henrissat B."/>
            <person name="Grigoriev I.V."/>
            <person name="Hibbett D.S."/>
            <person name="Martin F."/>
        </authorList>
    </citation>
    <scope>NUCLEOTIDE SEQUENCE [LARGE SCALE GENOMIC DNA]</scope>
    <source>
        <strain evidence="2">441</strain>
    </source>
</reference>
<reference evidence="1 2" key="1">
    <citation type="submission" date="2014-04" db="EMBL/GenBank/DDBJ databases">
        <authorList>
            <consortium name="DOE Joint Genome Institute"/>
            <person name="Kuo A."/>
            <person name="Kohler A."/>
            <person name="Costa M.D."/>
            <person name="Nagy L.G."/>
            <person name="Floudas D."/>
            <person name="Copeland A."/>
            <person name="Barry K.W."/>
            <person name="Cichocki N."/>
            <person name="Veneault-Fourrey C."/>
            <person name="LaButti K."/>
            <person name="Lindquist E.A."/>
            <person name="Lipzen A."/>
            <person name="Lundell T."/>
            <person name="Morin E."/>
            <person name="Murat C."/>
            <person name="Sun H."/>
            <person name="Tunlid A."/>
            <person name="Henrissat B."/>
            <person name="Grigoriev I.V."/>
            <person name="Hibbett D.S."/>
            <person name="Martin F."/>
            <person name="Nordberg H.P."/>
            <person name="Cantor M.N."/>
            <person name="Hua S.X."/>
        </authorList>
    </citation>
    <scope>NUCLEOTIDE SEQUENCE [LARGE SCALE GENOMIC DNA]</scope>
    <source>
        <strain evidence="1 2">441</strain>
    </source>
</reference>
<proteinExistence type="predicted"/>
<feature type="non-terminal residue" evidence="1">
    <location>
        <position position="81"/>
    </location>
</feature>
<evidence type="ECO:0000313" key="1">
    <source>
        <dbReference type="EMBL" id="KIK24115.1"/>
    </source>
</evidence>
<name>A0A0C9YGQ4_9AGAM</name>
<feature type="non-terminal residue" evidence="1">
    <location>
        <position position="1"/>
    </location>
</feature>
<dbReference type="HOGENOM" id="CLU_195668_0_0_1"/>
<keyword evidence="2" id="KW-1185">Reference proteome</keyword>